<proteinExistence type="predicted"/>
<dbReference type="EMBL" id="FP929139">
    <property type="protein sequence ID" value="CBY01488.1"/>
    <property type="molecule type" value="Genomic_DNA"/>
</dbReference>
<dbReference type="HOGENOM" id="CLU_3359868_0_0_1"/>
<dbReference type="VEuPathDB" id="FungiDB:LEMA_P002750.1"/>
<accession>E5AE49</accession>
<gene>
    <name evidence="1" type="ORF">LEMA_P002750.1</name>
</gene>
<protein>
    <submittedName>
        <fullName evidence="1">Predicted protein</fullName>
    </submittedName>
</protein>
<evidence type="ECO:0000313" key="1">
    <source>
        <dbReference type="EMBL" id="CBY01488.1"/>
    </source>
</evidence>
<dbReference type="AlphaFoldDB" id="E5AE49"/>
<keyword evidence="2" id="KW-1185">Reference proteome</keyword>
<reference evidence="2" key="1">
    <citation type="journal article" date="2011" name="Nat. Commun.">
        <title>Effector diversification within compartments of the Leptosphaeria maculans genome affected by Repeat-Induced Point mutations.</title>
        <authorList>
            <person name="Rouxel T."/>
            <person name="Grandaubert J."/>
            <person name="Hane J.K."/>
            <person name="Hoede C."/>
            <person name="van de Wouw A.P."/>
            <person name="Couloux A."/>
            <person name="Dominguez V."/>
            <person name="Anthouard V."/>
            <person name="Bally P."/>
            <person name="Bourras S."/>
            <person name="Cozijnsen A.J."/>
            <person name="Ciuffetti L.M."/>
            <person name="Degrave A."/>
            <person name="Dilmaghani A."/>
            <person name="Duret L."/>
            <person name="Fudal I."/>
            <person name="Goodwin S.B."/>
            <person name="Gout L."/>
            <person name="Glaser N."/>
            <person name="Linglin J."/>
            <person name="Kema G.H.J."/>
            <person name="Lapalu N."/>
            <person name="Lawrence C.B."/>
            <person name="May K."/>
            <person name="Meyer M."/>
            <person name="Ollivier B."/>
            <person name="Poulain J."/>
            <person name="Schoch C.L."/>
            <person name="Simon A."/>
            <person name="Spatafora J.W."/>
            <person name="Stachowiak A."/>
            <person name="Turgeon B.G."/>
            <person name="Tyler B.M."/>
            <person name="Vincent D."/>
            <person name="Weissenbach J."/>
            <person name="Amselem J."/>
            <person name="Quesneville H."/>
            <person name="Oliver R.P."/>
            <person name="Wincker P."/>
            <person name="Balesdent M.-H."/>
            <person name="Howlett B.J."/>
        </authorList>
    </citation>
    <scope>NUCLEOTIDE SEQUENCE [LARGE SCALE GENOMIC DNA]</scope>
    <source>
        <strain evidence="2">JN3 / isolate v23.1.3 / race Av1-4-5-6-7-8</strain>
    </source>
</reference>
<evidence type="ECO:0000313" key="2">
    <source>
        <dbReference type="Proteomes" id="UP000002668"/>
    </source>
</evidence>
<dbReference type="InParanoid" id="E5AE49"/>
<name>E5AE49_LEPMJ</name>
<sequence length="36" mass="3829">MSKILALGCFCFTSCDSVGAEDRHLDGTISHQSSIV</sequence>
<dbReference type="Proteomes" id="UP000002668">
    <property type="component" value="Genome"/>
</dbReference>
<organism evidence="1 2">
    <name type="scientific">Leptosphaeria maculans (strain JN3 / isolate v23.1.3 / race Av1-4-5-6-7-8)</name>
    <name type="common">Blackleg fungus</name>
    <name type="synonym">Phoma lingam</name>
    <dbReference type="NCBI Taxonomy" id="985895"/>
    <lineage>
        <taxon>Eukaryota</taxon>
        <taxon>Fungi</taxon>
        <taxon>Dikarya</taxon>
        <taxon>Ascomycota</taxon>
        <taxon>Pezizomycotina</taxon>
        <taxon>Dothideomycetes</taxon>
        <taxon>Pleosporomycetidae</taxon>
        <taxon>Pleosporales</taxon>
        <taxon>Pleosporineae</taxon>
        <taxon>Leptosphaeriaceae</taxon>
        <taxon>Plenodomus</taxon>
        <taxon>Plenodomus lingam/Leptosphaeria maculans species complex</taxon>
    </lineage>
</organism>